<evidence type="ECO:0000313" key="2">
    <source>
        <dbReference type="Proteomes" id="UP001247542"/>
    </source>
</evidence>
<evidence type="ECO:0000313" key="1">
    <source>
        <dbReference type="EMBL" id="MDT3766561.1"/>
    </source>
</evidence>
<organism evidence="1 2">
    <name type="scientific">Gleimia hominis</name>
    <dbReference type="NCBI Taxonomy" id="595468"/>
    <lineage>
        <taxon>Bacteria</taxon>
        <taxon>Bacillati</taxon>
        <taxon>Actinomycetota</taxon>
        <taxon>Actinomycetes</taxon>
        <taxon>Actinomycetales</taxon>
        <taxon>Actinomycetaceae</taxon>
        <taxon>Gleimia</taxon>
    </lineage>
</organism>
<gene>
    <name evidence="1" type="ORF">QS713_00535</name>
</gene>
<dbReference type="Proteomes" id="UP001247542">
    <property type="component" value="Unassembled WGS sequence"/>
</dbReference>
<reference evidence="1 2" key="1">
    <citation type="submission" date="2023-06" db="EMBL/GenBank/DDBJ databases">
        <title>Draft genome sequence of Gleimia hominis type strain CCUG 57540T.</title>
        <authorList>
            <person name="Salva-Serra F."/>
            <person name="Cardew S."/>
            <person name="Jensie Markopoulos S."/>
            <person name="Ohlen M."/>
            <person name="Inganas E."/>
            <person name="Svensson-Stadler L."/>
            <person name="Moore E.R.B."/>
        </authorList>
    </citation>
    <scope>NUCLEOTIDE SEQUENCE [LARGE SCALE GENOMIC DNA]</scope>
    <source>
        <strain evidence="1 2">CCUG 57540</strain>
    </source>
</reference>
<dbReference type="EMBL" id="JASXSX010000001">
    <property type="protein sequence ID" value="MDT3766561.1"/>
    <property type="molecule type" value="Genomic_DNA"/>
</dbReference>
<protein>
    <submittedName>
        <fullName evidence="1">Cell division protein</fullName>
    </submittedName>
</protein>
<name>A0ABU3I859_9ACTO</name>
<sequence length="61" mass="7007">MSELHIELTEMLEVGVDLWNRAEAFGYACEHDFELATTCINDYPDDYLGFIASWFDQEVAA</sequence>
<comment type="caution">
    <text evidence="1">The sequence shown here is derived from an EMBL/GenBank/DDBJ whole genome shotgun (WGS) entry which is preliminary data.</text>
</comment>
<keyword evidence="1" id="KW-0131">Cell cycle</keyword>
<dbReference type="GO" id="GO:0051301">
    <property type="term" value="P:cell division"/>
    <property type="evidence" value="ECO:0007669"/>
    <property type="project" value="UniProtKB-KW"/>
</dbReference>
<dbReference type="RefSeq" id="WP_313271566.1">
    <property type="nucleotide sequence ID" value="NZ_JASXSX010000001.1"/>
</dbReference>
<accession>A0ABU3I859</accession>
<proteinExistence type="predicted"/>
<keyword evidence="2" id="KW-1185">Reference proteome</keyword>
<keyword evidence="1" id="KW-0132">Cell division</keyword>